<dbReference type="Proteomes" id="UP000316621">
    <property type="component" value="Chromosome 1"/>
</dbReference>
<protein>
    <submittedName>
        <fullName evidence="2">Uncharacterized protein</fullName>
    </submittedName>
</protein>
<accession>A0A4Y7IHG9</accession>
<reference evidence="2 3" key="1">
    <citation type="journal article" date="2018" name="Science">
        <title>The opium poppy genome and morphinan production.</title>
        <authorList>
            <person name="Guo L."/>
            <person name="Winzer T."/>
            <person name="Yang X."/>
            <person name="Li Y."/>
            <person name="Ning Z."/>
            <person name="He Z."/>
            <person name="Teodor R."/>
            <person name="Lu Y."/>
            <person name="Bowser T.A."/>
            <person name="Graham I.A."/>
            <person name="Ye K."/>
        </authorList>
    </citation>
    <scope>NUCLEOTIDE SEQUENCE [LARGE SCALE GENOMIC DNA]</scope>
    <source>
        <strain evidence="3">cv. HN1</strain>
        <tissue evidence="2">Leaves</tissue>
    </source>
</reference>
<dbReference type="SUPFAM" id="SSF117916">
    <property type="entry name" value="Fe-S cluster assembly (FSCA) domain-like"/>
    <property type="match status" value="1"/>
</dbReference>
<dbReference type="AlphaFoldDB" id="A0A4Y7IHG9"/>
<evidence type="ECO:0000313" key="3">
    <source>
        <dbReference type="Proteomes" id="UP000316621"/>
    </source>
</evidence>
<evidence type="ECO:0000313" key="2">
    <source>
        <dbReference type="EMBL" id="RZC47151.1"/>
    </source>
</evidence>
<dbReference type="GO" id="GO:0051604">
    <property type="term" value="P:protein maturation"/>
    <property type="evidence" value="ECO:0007669"/>
    <property type="project" value="InterPro"/>
</dbReference>
<evidence type="ECO:0000256" key="1">
    <source>
        <dbReference type="ARBA" id="ARBA00010381"/>
    </source>
</evidence>
<dbReference type="PANTHER" id="PTHR12377">
    <property type="entry name" value="CYTOSOLIC IRON-SULFUR ASSEMBLY COMPONENT 2B-RELATED"/>
    <property type="match status" value="1"/>
</dbReference>
<dbReference type="EMBL" id="CM010715">
    <property type="protein sequence ID" value="RZC47151.1"/>
    <property type="molecule type" value="Genomic_DNA"/>
</dbReference>
<dbReference type="STRING" id="3469.A0A4Y7IHG9"/>
<dbReference type="Gramene" id="RZC47151">
    <property type="protein sequence ID" value="RZC47151"/>
    <property type="gene ID" value="C5167_040088"/>
</dbReference>
<dbReference type="Gene3D" id="6.10.250.1280">
    <property type="match status" value="1"/>
</dbReference>
<comment type="similarity">
    <text evidence="1">Belongs to the MIP18 family.</text>
</comment>
<gene>
    <name evidence="2" type="ORF">C5167_040088</name>
</gene>
<dbReference type="InterPro" id="IPR034904">
    <property type="entry name" value="FSCA_dom_sf"/>
</dbReference>
<proteinExistence type="inferred from homology"/>
<keyword evidence="3" id="KW-1185">Reference proteome</keyword>
<dbReference type="PANTHER" id="PTHR12377:SF0">
    <property type="entry name" value="CYTOSOLIC IRON-SULFUR ASSEMBLY COMPONENT 2B"/>
    <property type="match status" value="1"/>
</dbReference>
<dbReference type="OMA" id="NQCISAR"/>
<dbReference type="Gene3D" id="3.30.300.130">
    <property type="entry name" value="Fe-S cluster assembly (FSCA)"/>
    <property type="match status" value="1"/>
</dbReference>
<dbReference type="InterPro" id="IPR039796">
    <property type="entry name" value="MIP18"/>
</dbReference>
<sequence length="180" mass="20782">MVQELSNMNPVVYERKECRVRSWVVPADFDEYTVDPIDQQEVFDILSFDNLAFLFCCTWFILHHIRDIKDPEHPNYTLEQLQVITEDSVEIDDKHSHVRVTFIPTVGNCKMASSIGLFLHVKLKRSLPSRYKVDIRVAPGTHELEAAVNKRINDKERLAAGLENPVVGRTVERCLAPTYE</sequence>
<organism evidence="2 3">
    <name type="scientific">Papaver somniferum</name>
    <name type="common">Opium poppy</name>
    <dbReference type="NCBI Taxonomy" id="3469"/>
    <lineage>
        <taxon>Eukaryota</taxon>
        <taxon>Viridiplantae</taxon>
        <taxon>Streptophyta</taxon>
        <taxon>Embryophyta</taxon>
        <taxon>Tracheophyta</taxon>
        <taxon>Spermatophyta</taxon>
        <taxon>Magnoliopsida</taxon>
        <taxon>Ranunculales</taxon>
        <taxon>Papaveraceae</taxon>
        <taxon>Papaveroideae</taxon>
        <taxon>Papaver</taxon>
    </lineage>
</organism>
<name>A0A4Y7IHG9_PAPSO</name>